<gene>
    <name evidence="2" type="ORF">MNBD_GAMMA22-1640</name>
</gene>
<dbReference type="AlphaFoldDB" id="A0A3B0ZZU6"/>
<evidence type="ECO:0000313" key="2">
    <source>
        <dbReference type="EMBL" id="VAW94780.1"/>
    </source>
</evidence>
<evidence type="ECO:0008006" key="3">
    <source>
        <dbReference type="Google" id="ProtNLM"/>
    </source>
</evidence>
<accession>A0A3B0ZZU6</accession>
<keyword evidence="1" id="KW-0472">Membrane</keyword>
<dbReference type="EMBL" id="UOFS01000019">
    <property type="protein sequence ID" value="VAW94780.1"/>
    <property type="molecule type" value="Genomic_DNA"/>
</dbReference>
<sequence length="221" mass="25480">MILELITIIIAILGIVLFLLAIKRLWRRKLITASLQGLSGLLLLSLAALTTSIALNLYTYQQLTFEQKIATFQLSKIQPKHYRAFISYPDNSTQTYDLRGDQWQLDARILKWSGIATLTGMKTHYRLERLSGRYQDIKQERQLPRTVYSITNPSFLSAWSPDVWRFVKQHQEWFPWVDAIYGSATYLPMTHGARYTINVSTSGLVARAINKEAINAVQNWK</sequence>
<organism evidence="2">
    <name type="scientific">hydrothermal vent metagenome</name>
    <dbReference type="NCBI Taxonomy" id="652676"/>
    <lineage>
        <taxon>unclassified sequences</taxon>
        <taxon>metagenomes</taxon>
        <taxon>ecological metagenomes</taxon>
    </lineage>
</organism>
<evidence type="ECO:0000256" key="1">
    <source>
        <dbReference type="SAM" id="Phobius"/>
    </source>
</evidence>
<keyword evidence="1" id="KW-1133">Transmembrane helix</keyword>
<keyword evidence="1" id="KW-0812">Transmembrane</keyword>
<protein>
    <recommendedName>
        <fullName evidence="3">Cation/multidrug efflux pump</fullName>
    </recommendedName>
</protein>
<feature type="transmembrane region" description="Helical" evidence="1">
    <location>
        <begin position="38"/>
        <end position="58"/>
    </location>
</feature>
<proteinExistence type="predicted"/>
<feature type="transmembrane region" description="Helical" evidence="1">
    <location>
        <begin position="6"/>
        <end position="26"/>
    </location>
</feature>
<name>A0A3B0ZZU6_9ZZZZ</name>
<reference evidence="2" key="1">
    <citation type="submission" date="2018-06" db="EMBL/GenBank/DDBJ databases">
        <authorList>
            <person name="Zhirakovskaya E."/>
        </authorList>
    </citation>
    <scope>NUCLEOTIDE SEQUENCE</scope>
</reference>